<evidence type="ECO:0008006" key="4">
    <source>
        <dbReference type="Google" id="ProtNLM"/>
    </source>
</evidence>
<reference evidence="2 3" key="1">
    <citation type="submission" date="2016-09" db="EMBL/GenBank/DDBJ databases">
        <authorList>
            <person name="Capua I."/>
            <person name="De Benedictis P."/>
            <person name="Joannis T."/>
            <person name="Lombin L.H."/>
            <person name="Cattoli G."/>
        </authorList>
    </citation>
    <scope>NUCLEOTIDE SEQUENCE [LARGE SCALE GENOMIC DNA]</scope>
    <source>
        <strain evidence="2 3">ANC 4671</strain>
    </source>
</reference>
<keyword evidence="1" id="KW-0732">Signal</keyword>
<evidence type="ECO:0000313" key="3">
    <source>
        <dbReference type="Proteomes" id="UP000185895"/>
    </source>
</evidence>
<protein>
    <recommendedName>
        <fullName evidence="4">Outer membrane porin, OprD family</fullName>
    </recommendedName>
</protein>
<evidence type="ECO:0000256" key="1">
    <source>
        <dbReference type="SAM" id="SignalP"/>
    </source>
</evidence>
<dbReference type="OrthoDB" id="9146693at2"/>
<feature type="signal peptide" evidence="1">
    <location>
        <begin position="1"/>
        <end position="26"/>
    </location>
</feature>
<keyword evidence="3" id="KW-1185">Reference proteome</keyword>
<sequence length="434" mass="48716">MKKLAYSAFNIALIGMLYGASHSAWAKDTSLNHLFNLQQNCTITENSVDRIGAMFACGSVHGAVKTAYYSLNNAYFVNDLTQDTAVAGGYVKYETAPYYGVQLAVGYDLQRRLDDKGTHAEVSEFKEDRDGLAEAYVTWKNDVARVTIGNQRLNLPFVGDYADWRVLQALYQAADFQLGNQTDFLRLTKVNKFKSFAADEFTKTSRQSSTIETDGMWAIGVGKSYALNVNTQLKGQMWFQRYEDLTDLFYAEGSVLFPQHHYKPEIALQYLSGQDQGKAYAGQVDSQVIGAQVSLKLKPSLNLKLAYDYIKPEKNVYKNGALLTPYSYNTSSGPIFAQPFFTSTQDLGAGNAFMAAIDGKWNDQTILGARYSFMDLKDSDLLKSRNQSEYLLYGIYNFGGKLQGLSLSNFVGVQTSPRYDKNFWQNRLSLSYKF</sequence>
<dbReference type="Gene3D" id="2.40.160.10">
    <property type="entry name" value="Porin"/>
    <property type="match status" value="1"/>
</dbReference>
<dbReference type="STRING" id="1262585.BJI46_02920"/>
<proteinExistence type="predicted"/>
<accession>A0A1E7R9M2</accession>
<dbReference type="RefSeq" id="WP_070069975.1">
    <property type="nucleotide sequence ID" value="NZ_MKKK01000023.1"/>
</dbReference>
<feature type="chain" id="PRO_5043144612" description="Outer membrane porin, OprD family" evidence="1">
    <location>
        <begin position="27"/>
        <end position="434"/>
    </location>
</feature>
<organism evidence="2 3">
    <name type="scientific">Acinetobacter qingfengensis</name>
    <dbReference type="NCBI Taxonomy" id="1262585"/>
    <lineage>
        <taxon>Bacteria</taxon>
        <taxon>Pseudomonadati</taxon>
        <taxon>Pseudomonadota</taxon>
        <taxon>Gammaproteobacteria</taxon>
        <taxon>Moraxellales</taxon>
        <taxon>Moraxellaceae</taxon>
        <taxon>Acinetobacter</taxon>
    </lineage>
</organism>
<name>A0A1E7R9M2_9GAMM</name>
<dbReference type="AlphaFoldDB" id="A0A1E7R9M2"/>
<dbReference type="EMBL" id="MKKK01000023">
    <property type="protein sequence ID" value="OEY95943.1"/>
    <property type="molecule type" value="Genomic_DNA"/>
</dbReference>
<comment type="caution">
    <text evidence="2">The sequence shown here is derived from an EMBL/GenBank/DDBJ whole genome shotgun (WGS) entry which is preliminary data.</text>
</comment>
<dbReference type="InterPro" id="IPR023614">
    <property type="entry name" value="Porin_dom_sf"/>
</dbReference>
<evidence type="ECO:0000313" key="2">
    <source>
        <dbReference type="EMBL" id="OEY95943.1"/>
    </source>
</evidence>
<dbReference type="Proteomes" id="UP000185895">
    <property type="component" value="Unassembled WGS sequence"/>
</dbReference>
<gene>
    <name evidence="2" type="ORF">BJI46_02920</name>
</gene>